<dbReference type="EMBL" id="CP014327">
    <property type="protein sequence ID" value="AML52845.1"/>
    <property type="molecule type" value="Genomic_DNA"/>
</dbReference>
<keyword evidence="2" id="KW-1185">Reference proteome</keyword>
<name>A0A126V4F5_9RHOB</name>
<sequence>MFARHGFSSEQANVQGMTAIYTQIGNISMQVKKTTEERHARVQQLHAIPDTKGRPIHFITTAGQPSQRCKHRLPGKVQRLYWRGRLIG</sequence>
<dbReference type="AlphaFoldDB" id="A0A126V4F5"/>
<protein>
    <submittedName>
        <fullName evidence="1">Uncharacterized protein</fullName>
    </submittedName>
</protein>
<reference evidence="1 2" key="1">
    <citation type="submission" date="2016-02" db="EMBL/GenBank/DDBJ databases">
        <title>Complete genome sequence of Halocynthiibacter arcticus PAMC 20958t from arctic marine sediment.</title>
        <authorList>
            <person name="Lee Y.M."/>
            <person name="Baek K."/>
            <person name="Lee H.K."/>
            <person name="Shin S.C."/>
        </authorList>
    </citation>
    <scope>NUCLEOTIDE SEQUENCE [LARGE SCALE GENOMIC DNA]</scope>
    <source>
        <strain evidence="1">PAMC 20958</strain>
    </source>
</reference>
<organism evidence="1 2">
    <name type="scientific">Falsihalocynthiibacter arcticus</name>
    <dbReference type="NCBI Taxonomy" id="1579316"/>
    <lineage>
        <taxon>Bacteria</taxon>
        <taxon>Pseudomonadati</taxon>
        <taxon>Pseudomonadota</taxon>
        <taxon>Alphaproteobacteria</taxon>
        <taxon>Rhodobacterales</taxon>
        <taxon>Roseobacteraceae</taxon>
        <taxon>Falsihalocynthiibacter</taxon>
    </lineage>
</organism>
<gene>
    <name evidence="1" type="ORF">RC74_17685</name>
</gene>
<evidence type="ECO:0000313" key="1">
    <source>
        <dbReference type="EMBL" id="AML52845.1"/>
    </source>
</evidence>
<dbReference type="KEGG" id="hat:RC74_17685"/>
<proteinExistence type="predicted"/>
<accession>A0A126V4F5</accession>
<evidence type="ECO:0000313" key="2">
    <source>
        <dbReference type="Proteomes" id="UP000070371"/>
    </source>
</evidence>
<dbReference type="Proteomes" id="UP000070371">
    <property type="component" value="Chromosome"/>
</dbReference>